<feature type="chain" id="PRO_5018126105" description="Lipoprotein" evidence="1">
    <location>
        <begin position="26"/>
        <end position="327"/>
    </location>
</feature>
<evidence type="ECO:0000313" key="2">
    <source>
        <dbReference type="EMBL" id="RLV59167.1"/>
    </source>
</evidence>
<dbReference type="RefSeq" id="WP_121839540.1">
    <property type="nucleotide sequence ID" value="NZ_ML014791.1"/>
</dbReference>
<accession>A0A3L8PUS2</accession>
<keyword evidence="3" id="KW-1185">Reference proteome</keyword>
<evidence type="ECO:0000256" key="1">
    <source>
        <dbReference type="SAM" id="SignalP"/>
    </source>
</evidence>
<dbReference type="PROSITE" id="PS51257">
    <property type="entry name" value="PROKAR_LIPOPROTEIN"/>
    <property type="match status" value="1"/>
</dbReference>
<name>A0A3L8PUS2_9GAMM</name>
<dbReference type="AlphaFoldDB" id="A0A3L8PUS2"/>
<organism evidence="2 3">
    <name type="scientific">Parashewanella curva</name>
    <dbReference type="NCBI Taxonomy" id="2338552"/>
    <lineage>
        <taxon>Bacteria</taxon>
        <taxon>Pseudomonadati</taxon>
        <taxon>Pseudomonadota</taxon>
        <taxon>Gammaproteobacteria</taxon>
        <taxon>Alteromonadales</taxon>
        <taxon>Shewanellaceae</taxon>
        <taxon>Parashewanella</taxon>
    </lineage>
</organism>
<dbReference type="Proteomes" id="UP000281474">
    <property type="component" value="Unassembled WGS sequence"/>
</dbReference>
<evidence type="ECO:0000313" key="3">
    <source>
        <dbReference type="Proteomes" id="UP000281474"/>
    </source>
</evidence>
<dbReference type="EMBL" id="QZEI01000042">
    <property type="protein sequence ID" value="RLV59167.1"/>
    <property type="molecule type" value="Genomic_DNA"/>
</dbReference>
<dbReference type="OrthoDB" id="10015095at2"/>
<reference evidence="2 3" key="1">
    <citation type="submission" date="2018-09" db="EMBL/GenBank/DDBJ databases">
        <title>Phylogeny of the Shewanellaceae, and recommendation for two new genera, Pseudoshewanella and Parashewanella.</title>
        <authorList>
            <person name="Wang G."/>
        </authorList>
    </citation>
    <scope>NUCLEOTIDE SEQUENCE [LARGE SCALE GENOMIC DNA]</scope>
    <source>
        <strain evidence="2 3">C51</strain>
    </source>
</reference>
<feature type="signal peptide" evidence="1">
    <location>
        <begin position="1"/>
        <end position="25"/>
    </location>
</feature>
<gene>
    <name evidence="2" type="ORF">D5018_13580</name>
</gene>
<protein>
    <recommendedName>
        <fullName evidence="4">Lipoprotein</fullName>
    </recommendedName>
</protein>
<keyword evidence="1" id="KW-0732">Signal</keyword>
<proteinExistence type="predicted"/>
<comment type="caution">
    <text evidence="2">The sequence shown here is derived from an EMBL/GenBank/DDBJ whole genome shotgun (WGS) entry which is preliminary data.</text>
</comment>
<sequence length="327" mass="37743">MKRRKVALFLVFSFLGTSCSSITSNAPYGEKEVIQKVLDENKGNILSPNTIQQRTDSLFVNTGWGMKSETFYPTESSTYDFEYYFIKSKGSDGYQIDHFNDKKQQTFAKFKLSDRGLELRNSLFGDYSFASQFAECQFVLGKCEYRAFGYKVSSLTAVETDFVNGVWIRKVDGNFGARLIKEIYDKNGFLLLRTTKSTLFGKNSYSRKVRIPLLDTQSLYSQPPHYLKYMIKVAEKEVTEKCETKFSDRMFQELNHYKWSADSKQASFAWGKLLYLLTGAYDANDCLKQSLKLLIKAKSLIEESEVNYPYMENIDFLIEVHTSDLNL</sequence>
<evidence type="ECO:0008006" key="4">
    <source>
        <dbReference type="Google" id="ProtNLM"/>
    </source>
</evidence>